<evidence type="ECO:0000259" key="9">
    <source>
        <dbReference type="Pfam" id="PF00501"/>
    </source>
</evidence>
<gene>
    <name evidence="11" type="ORF">B1B_02399</name>
</gene>
<dbReference type="PROSITE" id="PS00455">
    <property type="entry name" value="AMP_BINDING"/>
    <property type="match status" value="1"/>
</dbReference>
<evidence type="ECO:0000256" key="8">
    <source>
        <dbReference type="ARBA" id="ARBA00042773"/>
    </source>
</evidence>
<dbReference type="PANTHER" id="PTHR43767:SF8">
    <property type="entry name" value="LONG-CHAIN-FATTY-ACID--COA LIGASE"/>
    <property type="match status" value="1"/>
</dbReference>
<evidence type="ECO:0000259" key="10">
    <source>
        <dbReference type="Pfam" id="PF13193"/>
    </source>
</evidence>
<proteinExistence type="inferred from homology"/>
<dbReference type="InterPro" id="IPR050237">
    <property type="entry name" value="ATP-dep_AMP-bd_enzyme"/>
</dbReference>
<keyword evidence="5" id="KW-0472">Membrane</keyword>
<reference evidence="11" key="1">
    <citation type="submission" date="2013-08" db="EMBL/GenBank/DDBJ databases">
        <authorList>
            <person name="Mendez C."/>
            <person name="Richter M."/>
            <person name="Ferrer M."/>
            <person name="Sanchez J."/>
        </authorList>
    </citation>
    <scope>NUCLEOTIDE SEQUENCE</scope>
</reference>
<dbReference type="CDD" id="cd05936">
    <property type="entry name" value="FC-FACS_FadD_like"/>
    <property type="match status" value="1"/>
</dbReference>
<comment type="pathway">
    <text evidence="2">Lipid metabolism; fatty acid beta-oxidation.</text>
</comment>
<dbReference type="Pfam" id="PF13193">
    <property type="entry name" value="AMP-binding_C"/>
    <property type="match status" value="1"/>
</dbReference>
<evidence type="ECO:0000256" key="2">
    <source>
        <dbReference type="ARBA" id="ARBA00005005"/>
    </source>
</evidence>
<name>T1C205_9ZZZZ</name>
<evidence type="ECO:0000256" key="1">
    <source>
        <dbReference type="ARBA" id="ARBA00004170"/>
    </source>
</evidence>
<dbReference type="PANTHER" id="PTHR43767">
    <property type="entry name" value="LONG-CHAIN-FATTY-ACID--COA LIGASE"/>
    <property type="match status" value="1"/>
</dbReference>
<feature type="domain" description="AMP-dependent synthetase/ligase" evidence="9">
    <location>
        <begin position="30"/>
        <end position="419"/>
    </location>
</feature>
<dbReference type="SUPFAM" id="SSF56801">
    <property type="entry name" value="Acetyl-CoA synthetase-like"/>
    <property type="match status" value="1"/>
</dbReference>
<comment type="caution">
    <text evidence="11">The sequence shown here is derived from an EMBL/GenBank/DDBJ whole genome shotgun (WGS) entry which is preliminary data.</text>
</comment>
<comment type="similarity">
    <text evidence="3">Belongs to the ATP-dependent AMP-binding enzyme family.</text>
</comment>
<evidence type="ECO:0000256" key="7">
    <source>
        <dbReference type="ARBA" id="ARBA00039545"/>
    </source>
</evidence>
<evidence type="ECO:0000256" key="3">
    <source>
        <dbReference type="ARBA" id="ARBA00006432"/>
    </source>
</evidence>
<dbReference type="Gene3D" id="3.30.300.30">
    <property type="match status" value="1"/>
</dbReference>
<dbReference type="InterPro" id="IPR000873">
    <property type="entry name" value="AMP-dep_synth/lig_dom"/>
</dbReference>
<comment type="subcellular location">
    <subcellularLocation>
        <location evidence="1">Membrane</location>
        <topology evidence="1">Peripheral membrane protein</topology>
    </subcellularLocation>
</comment>
<dbReference type="AlphaFoldDB" id="T1C205"/>
<organism evidence="11">
    <name type="scientific">mine drainage metagenome</name>
    <dbReference type="NCBI Taxonomy" id="410659"/>
    <lineage>
        <taxon>unclassified sequences</taxon>
        <taxon>metagenomes</taxon>
        <taxon>ecological metagenomes</taxon>
    </lineage>
</organism>
<sequence>MEKIWFKSYPPNVPHDIQLAPHASLKTLAEESFARYPERPAFSNLGHTMTFEAMDEASRDLAAYLLTRLHLKKGDRVAVILPNVLAFPVTLYALMRAGLVVVCCNPLYTHLELSHQLKDSGARVAIVLENFAHVLAEAVPGSRVHTVLVATIGDLLPWPRNRLVNFVVKQVKRLVPRYRLNQAISFGRALKEGARAPFPDIPLEGSDVALLQYTGGTTGLPKAAVLSHTNLLANVEQCAAMLGADLKLGTEVVITALPLYHIFALTANFLLFTYLGGENVLITNPRDLPGFVKTLRKKRFSVLTGVNTLFNGLVRTPGFTELDFAHLRFTLGGGAAVQRAVSARWKAVTGHPIIEGYGLTESSPVVCVNRLDIDEYTGAVGYPLPSTEITIRTDQGGEAAMGEVGELCVRGPQVMREYWNQPEETAQVFTSDGFLRTGDLARIDETGLVYIVDRKKDMILVSGFNVYPNELEGELAHLPGVREVAAVGVPDEQSGESVALFIVPDDGSLTREAVMQFCHEHFTGYKRPRDLDHIFFAKELPKTNIGKILRRALREEGLKRSAQDGM</sequence>
<dbReference type="GO" id="GO:0004467">
    <property type="term" value="F:long-chain fatty acid-CoA ligase activity"/>
    <property type="evidence" value="ECO:0007669"/>
    <property type="project" value="UniProtKB-EC"/>
</dbReference>
<protein>
    <recommendedName>
        <fullName evidence="7">Long-chain-fatty-acid--CoA ligase</fullName>
        <ecNumber evidence="6">6.2.1.3</ecNumber>
    </recommendedName>
    <alternativeName>
        <fullName evidence="8">Long-chain acyl-CoA synthetase</fullName>
    </alternativeName>
</protein>
<dbReference type="InterPro" id="IPR045851">
    <property type="entry name" value="AMP-bd_C_sf"/>
</dbReference>
<feature type="domain" description="AMP-binding enzyme C-terminal" evidence="10">
    <location>
        <begin position="470"/>
        <end position="547"/>
    </location>
</feature>
<accession>T1C205</accession>
<keyword evidence="4 11" id="KW-0436">Ligase</keyword>
<dbReference type="GO" id="GO:0016020">
    <property type="term" value="C:membrane"/>
    <property type="evidence" value="ECO:0007669"/>
    <property type="project" value="UniProtKB-SubCell"/>
</dbReference>
<dbReference type="Gene3D" id="3.40.50.12780">
    <property type="entry name" value="N-terminal domain of ligase-like"/>
    <property type="match status" value="1"/>
</dbReference>
<evidence type="ECO:0000313" key="11">
    <source>
        <dbReference type="EMBL" id="EQD74923.1"/>
    </source>
</evidence>
<dbReference type="EC" id="6.2.1.3" evidence="6"/>
<evidence type="ECO:0000256" key="5">
    <source>
        <dbReference type="ARBA" id="ARBA00023136"/>
    </source>
</evidence>
<reference evidence="11" key="2">
    <citation type="journal article" date="2014" name="ISME J.">
        <title>Microbial stratification in low pH oxic and suboxic macroscopic growths along an acid mine drainage.</title>
        <authorList>
            <person name="Mendez-Garcia C."/>
            <person name="Mesa V."/>
            <person name="Sprenger R.R."/>
            <person name="Richter M."/>
            <person name="Diez M.S."/>
            <person name="Solano J."/>
            <person name="Bargiela R."/>
            <person name="Golyshina O.V."/>
            <person name="Manteca A."/>
            <person name="Ramos J.L."/>
            <person name="Gallego J.R."/>
            <person name="Llorente I."/>
            <person name="Martins Dos Santos V.A."/>
            <person name="Jensen O.N."/>
            <person name="Pelaez A.I."/>
            <person name="Sanchez J."/>
            <person name="Ferrer M."/>
        </authorList>
    </citation>
    <scope>NUCLEOTIDE SEQUENCE</scope>
</reference>
<dbReference type="Pfam" id="PF00501">
    <property type="entry name" value="AMP-binding"/>
    <property type="match status" value="1"/>
</dbReference>
<evidence type="ECO:0000256" key="6">
    <source>
        <dbReference type="ARBA" id="ARBA00026121"/>
    </source>
</evidence>
<evidence type="ECO:0000256" key="4">
    <source>
        <dbReference type="ARBA" id="ARBA00022598"/>
    </source>
</evidence>
<dbReference type="InterPro" id="IPR042099">
    <property type="entry name" value="ANL_N_sf"/>
</dbReference>
<dbReference type="FunFam" id="3.40.50.12780:FF:000003">
    <property type="entry name" value="Long-chain-fatty-acid--CoA ligase FadD"/>
    <property type="match status" value="1"/>
</dbReference>
<dbReference type="InterPro" id="IPR020845">
    <property type="entry name" value="AMP-binding_CS"/>
</dbReference>
<dbReference type="InterPro" id="IPR025110">
    <property type="entry name" value="AMP-bd_C"/>
</dbReference>
<dbReference type="EMBL" id="AUZY01001417">
    <property type="protein sequence ID" value="EQD74923.1"/>
    <property type="molecule type" value="Genomic_DNA"/>
</dbReference>